<dbReference type="AlphaFoldDB" id="A0A1H0IN44"/>
<dbReference type="PROSITE" id="PS51257">
    <property type="entry name" value="PROKAR_LIPOPROTEIN"/>
    <property type="match status" value="1"/>
</dbReference>
<dbReference type="Proteomes" id="UP000198778">
    <property type="component" value="Unassembled WGS sequence"/>
</dbReference>
<feature type="compositionally biased region" description="Acidic residues" evidence="1">
    <location>
        <begin position="63"/>
        <end position="76"/>
    </location>
</feature>
<dbReference type="OrthoDB" id="1954033at2"/>
<feature type="compositionally biased region" description="Acidic residues" evidence="1">
    <location>
        <begin position="36"/>
        <end position="56"/>
    </location>
</feature>
<evidence type="ECO:0000256" key="2">
    <source>
        <dbReference type="SAM" id="SignalP"/>
    </source>
</evidence>
<accession>A0A1H0IN44</accession>
<evidence type="ECO:0000313" key="5">
    <source>
        <dbReference type="Proteomes" id="UP000198778"/>
    </source>
</evidence>
<dbReference type="EMBL" id="FNIL01000011">
    <property type="protein sequence ID" value="SDO32775.1"/>
    <property type="molecule type" value="Genomic_DNA"/>
</dbReference>
<keyword evidence="5" id="KW-1185">Reference proteome</keyword>
<sequence length="285" mass="30950">MKKLSYILFSTFVIGTLAACGQGNEDTDNENIGGADEVEENLDEVNEENNLTEENNENNNVEENSDTNEADADNTDNEVSTENNSGNNENNDTENNAADNNAEVIEEDDQVIEDPTDASNNNEEADNESEDANTESNEGEAEAAAGVSPLYLYFSDAELMNTYRVEADTDVPLNEAGAMEAMELWAAGPTSEELYSLLPEGVSVQSVELEDDTAHVSFSSEIQDANLGSSGEGMLTEQVAMMMEQFNAEKTLILIDGETSENFLGHMDLSTPIQAGSPDEYEIFE</sequence>
<dbReference type="STRING" id="745820.SAMN04488053_11134"/>
<feature type="region of interest" description="Disordered" evidence="1">
    <location>
        <begin position="21"/>
        <end position="97"/>
    </location>
</feature>
<dbReference type="Pfam" id="PF10646">
    <property type="entry name" value="Germane"/>
    <property type="match status" value="1"/>
</dbReference>
<evidence type="ECO:0000313" key="4">
    <source>
        <dbReference type="EMBL" id="SDO32775.1"/>
    </source>
</evidence>
<feature type="chain" id="PRO_5038468298" evidence="2">
    <location>
        <begin position="20"/>
        <end position="285"/>
    </location>
</feature>
<reference evidence="5" key="1">
    <citation type="submission" date="2016-10" db="EMBL/GenBank/DDBJ databases">
        <authorList>
            <person name="Varghese N."/>
            <person name="Submissions S."/>
        </authorList>
    </citation>
    <scope>NUCLEOTIDE SEQUENCE [LARGE SCALE GENOMIC DNA]</scope>
    <source>
        <strain evidence="5">CGMCC 1.10369</strain>
    </source>
</reference>
<dbReference type="InterPro" id="IPR019606">
    <property type="entry name" value="GerMN"/>
</dbReference>
<feature type="compositionally biased region" description="Acidic residues" evidence="1">
    <location>
        <begin position="123"/>
        <end position="141"/>
    </location>
</feature>
<protein>
    <submittedName>
        <fullName evidence="4">Sporulation and spore germination</fullName>
    </submittedName>
</protein>
<name>A0A1H0IN44_9BACI</name>
<dbReference type="RefSeq" id="WP_090843646.1">
    <property type="nucleotide sequence ID" value="NZ_FNIL01000011.1"/>
</dbReference>
<gene>
    <name evidence="4" type="ORF">SAMN04488053_11134</name>
</gene>
<organism evidence="4 5">
    <name type="scientific">Alkalicoccus daliensis</name>
    <dbReference type="NCBI Taxonomy" id="745820"/>
    <lineage>
        <taxon>Bacteria</taxon>
        <taxon>Bacillati</taxon>
        <taxon>Bacillota</taxon>
        <taxon>Bacilli</taxon>
        <taxon>Bacillales</taxon>
        <taxon>Bacillaceae</taxon>
        <taxon>Alkalicoccus</taxon>
    </lineage>
</organism>
<feature type="domain" description="GerMN" evidence="3">
    <location>
        <begin position="178"/>
        <end position="264"/>
    </location>
</feature>
<keyword evidence="2" id="KW-0732">Signal</keyword>
<dbReference type="SMART" id="SM00909">
    <property type="entry name" value="Germane"/>
    <property type="match status" value="1"/>
</dbReference>
<feature type="compositionally biased region" description="Low complexity" evidence="1">
    <location>
        <begin position="77"/>
        <end position="97"/>
    </location>
</feature>
<feature type="signal peptide" evidence="2">
    <location>
        <begin position="1"/>
        <end position="19"/>
    </location>
</feature>
<evidence type="ECO:0000256" key="1">
    <source>
        <dbReference type="SAM" id="MobiDB-lite"/>
    </source>
</evidence>
<proteinExistence type="predicted"/>
<evidence type="ECO:0000259" key="3">
    <source>
        <dbReference type="SMART" id="SM00909"/>
    </source>
</evidence>
<feature type="region of interest" description="Disordered" evidence="1">
    <location>
        <begin position="113"/>
        <end position="143"/>
    </location>
</feature>